<dbReference type="AlphaFoldDB" id="A0A078AU11"/>
<dbReference type="OrthoDB" id="443464at2759"/>
<gene>
    <name evidence="6" type="primary">Contig497.g549</name>
    <name evidence="6" type="ORF">STYLEM_13794</name>
</gene>
<organism evidence="6 7">
    <name type="scientific">Stylonychia lemnae</name>
    <name type="common">Ciliate</name>
    <dbReference type="NCBI Taxonomy" id="5949"/>
    <lineage>
        <taxon>Eukaryota</taxon>
        <taxon>Sar</taxon>
        <taxon>Alveolata</taxon>
        <taxon>Ciliophora</taxon>
        <taxon>Intramacronucleata</taxon>
        <taxon>Spirotrichea</taxon>
        <taxon>Stichotrichia</taxon>
        <taxon>Sporadotrichida</taxon>
        <taxon>Oxytrichidae</taxon>
        <taxon>Stylonychinae</taxon>
        <taxon>Stylonychia</taxon>
    </lineage>
</organism>
<dbReference type="InParanoid" id="A0A078AU11"/>
<dbReference type="SUPFAM" id="SSF48464">
    <property type="entry name" value="ENTH/VHS domain"/>
    <property type="match status" value="1"/>
</dbReference>
<dbReference type="GO" id="GO:0035091">
    <property type="term" value="F:phosphatidylinositol binding"/>
    <property type="evidence" value="ECO:0007669"/>
    <property type="project" value="InterPro"/>
</dbReference>
<feature type="compositionally biased region" description="Basic and acidic residues" evidence="3">
    <location>
        <begin position="344"/>
        <end position="355"/>
    </location>
</feature>
<feature type="compositionally biased region" description="Basic residues" evidence="3">
    <location>
        <begin position="365"/>
        <end position="379"/>
    </location>
</feature>
<reference evidence="6 7" key="1">
    <citation type="submission" date="2014-06" db="EMBL/GenBank/DDBJ databases">
        <authorList>
            <person name="Swart Estienne"/>
        </authorList>
    </citation>
    <scope>NUCLEOTIDE SEQUENCE [LARGE SCALE GENOMIC DNA]</scope>
    <source>
        <strain evidence="6 7">130c</strain>
    </source>
</reference>
<name>A0A078AU11_STYLE</name>
<feature type="compositionally biased region" description="Polar residues" evidence="3">
    <location>
        <begin position="192"/>
        <end position="205"/>
    </location>
</feature>
<proteinExistence type="predicted"/>
<dbReference type="EMBL" id="CCKQ01013099">
    <property type="protein sequence ID" value="CDW84727.1"/>
    <property type="molecule type" value="Genomic_DNA"/>
</dbReference>
<dbReference type="GO" id="GO:0030276">
    <property type="term" value="F:clathrin binding"/>
    <property type="evidence" value="ECO:0007669"/>
    <property type="project" value="TreeGrafter"/>
</dbReference>
<dbReference type="GO" id="GO:0043130">
    <property type="term" value="F:ubiquitin binding"/>
    <property type="evidence" value="ECO:0007669"/>
    <property type="project" value="InterPro"/>
</dbReference>
<feature type="compositionally biased region" description="Acidic residues" evidence="3">
    <location>
        <begin position="398"/>
        <end position="409"/>
    </location>
</feature>
<feature type="compositionally biased region" description="Basic and acidic residues" evidence="3">
    <location>
        <begin position="410"/>
        <end position="424"/>
    </location>
</feature>
<dbReference type="PANTHER" id="PTHR13856">
    <property type="entry name" value="VHS DOMAIN CONTAINING PROTEIN FAMILY"/>
    <property type="match status" value="1"/>
</dbReference>
<dbReference type="PANTHER" id="PTHR13856:SF137">
    <property type="entry name" value="GH05942P"/>
    <property type="match status" value="1"/>
</dbReference>
<feature type="domain" description="GAT" evidence="5">
    <location>
        <begin position="205"/>
        <end position="333"/>
    </location>
</feature>
<feature type="region of interest" description="Disordered" evidence="3">
    <location>
        <begin position="192"/>
        <end position="221"/>
    </location>
</feature>
<evidence type="ECO:0000256" key="3">
    <source>
        <dbReference type="SAM" id="MobiDB-lite"/>
    </source>
</evidence>
<dbReference type="InterPro" id="IPR004152">
    <property type="entry name" value="GAT_dom"/>
</dbReference>
<dbReference type="InterPro" id="IPR002014">
    <property type="entry name" value="VHS_dom"/>
</dbReference>
<protein>
    <submittedName>
        <fullName evidence="6">Tom1-like protein 2-like</fullName>
    </submittedName>
</protein>
<evidence type="ECO:0000259" key="5">
    <source>
        <dbReference type="PROSITE" id="PS50909"/>
    </source>
</evidence>
<evidence type="ECO:0000256" key="1">
    <source>
        <dbReference type="ARBA" id="ARBA00022448"/>
    </source>
</evidence>
<accession>A0A078AU11</accession>
<sequence>MANIDSLNLVDLIGRVTDVEFSGGQDNVLLQMEICDRIKASHKECKLACELMLKNLKVKNFRKIKLTLELIEICSKNGNLQFHKLLSGKEFSDQFLLILKKKRTKGGVLKKIESKQNRLIREQTEDQLLYLIQLWADTFMMKEDHFPGFQLTYRQLRKEGVSFPMRDPNVRMLMSSLGVDSPMFDFVEQISGRPTSLSMPPQQQRSKQRQDLEKQQKNLQEKDAIEEVERMEFEDNEDDYQLARSKVDPSEYEIIKSSLQLLEDIQNTAESLDELKSEVATDIYQTCLMMRRRVARIVQAKSFTNTDIESVAELLDIIDYIDKKLESYKKKYLKYKSKKLREIEKKKQKIQQEESKSDDEDDDKKKKKAKKNKREKKVKQNQNTDLLDLGGGQQLQLDESEGSESEGSEEEKNQKEEQKKETGFKKLAAPPTSKSHVISNLQKLKEKLQKDQNLEPAASQKNEDKETNNVMDMLIDLDIKSDPQSIQPQQNQFKLASGLDDLFSIVPTTTQGLNMTPGMNQQQTPTPGFVPMYHQSNLQKQYQAQVIGNPVLNQMLQKQQQNQFQNPQLQQQLPLYNNQQLNQNIPPQNNVFIQQQAQQIEMIKSQPNSNQQIVNNSTGQANGGGNDEDFFANLAHR</sequence>
<dbReference type="SMART" id="SM00288">
    <property type="entry name" value="VHS"/>
    <property type="match status" value="1"/>
</dbReference>
<keyword evidence="2" id="KW-0653">Protein transport</keyword>
<dbReference type="GO" id="GO:0005768">
    <property type="term" value="C:endosome"/>
    <property type="evidence" value="ECO:0007669"/>
    <property type="project" value="TreeGrafter"/>
</dbReference>
<feature type="compositionally biased region" description="Polar residues" evidence="3">
    <location>
        <begin position="605"/>
        <end position="620"/>
    </location>
</feature>
<dbReference type="GO" id="GO:0015031">
    <property type="term" value="P:protein transport"/>
    <property type="evidence" value="ECO:0007669"/>
    <property type="project" value="UniProtKB-KW"/>
</dbReference>
<feature type="domain" description="VHS" evidence="4">
    <location>
        <begin position="32"/>
        <end position="164"/>
    </location>
</feature>
<evidence type="ECO:0000313" key="6">
    <source>
        <dbReference type="EMBL" id="CDW84727.1"/>
    </source>
</evidence>
<feature type="compositionally biased region" description="Basic and acidic residues" evidence="3">
    <location>
        <begin position="208"/>
        <end position="221"/>
    </location>
</feature>
<dbReference type="InterPro" id="IPR008942">
    <property type="entry name" value="ENTH_VHS"/>
</dbReference>
<feature type="region of interest" description="Disordered" evidence="3">
    <location>
        <begin position="605"/>
        <end position="637"/>
    </location>
</feature>
<feature type="region of interest" description="Disordered" evidence="3">
    <location>
        <begin position="448"/>
        <end position="467"/>
    </location>
</feature>
<keyword evidence="1" id="KW-0813">Transport</keyword>
<dbReference type="GO" id="GO:0016020">
    <property type="term" value="C:membrane"/>
    <property type="evidence" value="ECO:0007669"/>
    <property type="project" value="TreeGrafter"/>
</dbReference>
<dbReference type="GO" id="GO:0007165">
    <property type="term" value="P:signal transduction"/>
    <property type="evidence" value="ECO:0007669"/>
    <property type="project" value="TreeGrafter"/>
</dbReference>
<keyword evidence="7" id="KW-1185">Reference proteome</keyword>
<evidence type="ECO:0000256" key="2">
    <source>
        <dbReference type="ARBA" id="ARBA00022927"/>
    </source>
</evidence>
<evidence type="ECO:0000259" key="4">
    <source>
        <dbReference type="PROSITE" id="PS50179"/>
    </source>
</evidence>
<feature type="region of interest" description="Disordered" evidence="3">
    <location>
        <begin position="344"/>
        <end position="437"/>
    </location>
</feature>
<evidence type="ECO:0000313" key="7">
    <source>
        <dbReference type="Proteomes" id="UP000039865"/>
    </source>
</evidence>
<dbReference type="PROSITE" id="PS50179">
    <property type="entry name" value="VHS"/>
    <property type="match status" value="1"/>
</dbReference>
<dbReference type="Proteomes" id="UP000039865">
    <property type="component" value="Unassembled WGS sequence"/>
</dbReference>
<dbReference type="Gene3D" id="1.25.40.90">
    <property type="match status" value="1"/>
</dbReference>
<dbReference type="Pfam" id="PF00790">
    <property type="entry name" value="VHS"/>
    <property type="match status" value="1"/>
</dbReference>
<dbReference type="PROSITE" id="PS50909">
    <property type="entry name" value="GAT"/>
    <property type="match status" value="1"/>
</dbReference>
<dbReference type="SUPFAM" id="SSF89009">
    <property type="entry name" value="GAT-like domain"/>
    <property type="match status" value="1"/>
</dbReference>